<dbReference type="AlphaFoldDB" id="A0A7K4SDB4"/>
<organism evidence="2 3">
    <name type="scientific">Columbina picui</name>
    <name type="common">Picui ground-dove</name>
    <dbReference type="NCBI Taxonomy" id="115618"/>
    <lineage>
        <taxon>Eukaryota</taxon>
        <taxon>Metazoa</taxon>
        <taxon>Chordata</taxon>
        <taxon>Craniata</taxon>
        <taxon>Vertebrata</taxon>
        <taxon>Euteleostomi</taxon>
        <taxon>Archelosauria</taxon>
        <taxon>Archosauria</taxon>
        <taxon>Dinosauria</taxon>
        <taxon>Saurischia</taxon>
        <taxon>Theropoda</taxon>
        <taxon>Coelurosauria</taxon>
        <taxon>Aves</taxon>
        <taxon>Neognathae</taxon>
        <taxon>Neoaves</taxon>
        <taxon>Columbimorphae</taxon>
        <taxon>Columbiformes</taxon>
        <taxon>Columbidae</taxon>
        <taxon>Columbina</taxon>
    </lineage>
</organism>
<dbReference type="Gene3D" id="2.120.10.80">
    <property type="entry name" value="Kelch-type beta propeller"/>
    <property type="match status" value="1"/>
</dbReference>
<dbReference type="InterPro" id="IPR052588">
    <property type="entry name" value="Kelch_domain_protein"/>
</dbReference>
<dbReference type="SUPFAM" id="SSF117281">
    <property type="entry name" value="Kelch motif"/>
    <property type="match status" value="1"/>
</dbReference>
<name>A0A7K4SDB4_COLPI</name>
<reference evidence="2 3" key="1">
    <citation type="submission" date="2019-09" db="EMBL/GenBank/DDBJ databases">
        <title>Bird 10,000 Genomes (B10K) Project - Family phase.</title>
        <authorList>
            <person name="Zhang G."/>
        </authorList>
    </citation>
    <scope>NUCLEOTIDE SEQUENCE [LARGE SCALE GENOMIC DNA]</scope>
    <source>
        <strain evidence="2">B10K-DU-021-26</strain>
        <tissue evidence="2">Mixed tissue sample</tissue>
    </source>
</reference>
<keyword evidence="3" id="KW-1185">Reference proteome</keyword>
<feature type="region of interest" description="Disordered" evidence="1">
    <location>
        <begin position="208"/>
        <end position="258"/>
    </location>
</feature>
<gene>
    <name evidence="2" type="primary">Klhdc4</name>
    <name evidence="2" type="ORF">COLPIC_R10673</name>
</gene>
<dbReference type="EMBL" id="VYZG01003782">
    <property type="protein sequence ID" value="NWQ83804.1"/>
    <property type="molecule type" value="Genomic_DNA"/>
</dbReference>
<feature type="region of interest" description="Disordered" evidence="1">
    <location>
        <begin position="1"/>
        <end position="27"/>
    </location>
</feature>
<feature type="region of interest" description="Disordered" evidence="1">
    <location>
        <begin position="121"/>
        <end position="149"/>
    </location>
</feature>
<evidence type="ECO:0000313" key="3">
    <source>
        <dbReference type="Proteomes" id="UP000530263"/>
    </source>
</evidence>
<evidence type="ECO:0000256" key="1">
    <source>
        <dbReference type="SAM" id="MobiDB-lite"/>
    </source>
</evidence>
<evidence type="ECO:0000313" key="2">
    <source>
        <dbReference type="EMBL" id="NWQ83804.1"/>
    </source>
</evidence>
<comment type="caution">
    <text evidence="2">The sequence shown here is derived from an EMBL/GenBank/DDBJ whole genome shotgun (WGS) entry which is preliminary data.</text>
</comment>
<feature type="compositionally biased region" description="Basic and acidic residues" evidence="1">
    <location>
        <begin position="83"/>
        <end position="96"/>
    </location>
</feature>
<feature type="compositionally biased region" description="Basic and acidic residues" evidence="1">
    <location>
        <begin position="242"/>
        <end position="258"/>
    </location>
</feature>
<feature type="region of interest" description="Disordered" evidence="1">
    <location>
        <begin position="63"/>
        <end position="101"/>
    </location>
</feature>
<dbReference type="InterPro" id="IPR015915">
    <property type="entry name" value="Kelch-typ_b-propeller"/>
</dbReference>
<dbReference type="OrthoDB" id="4447at2759"/>
<feature type="non-terminal residue" evidence="2">
    <location>
        <position position="1"/>
    </location>
</feature>
<protein>
    <submittedName>
        <fullName evidence="2">KLDC4 protein</fullName>
    </submittedName>
</protein>
<feature type="compositionally biased region" description="Acidic residues" evidence="1">
    <location>
        <begin position="208"/>
        <end position="241"/>
    </location>
</feature>
<proteinExistence type="predicted"/>
<dbReference type="Proteomes" id="UP000530263">
    <property type="component" value="Unassembled WGS sequence"/>
</dbReference>
<sequence>DKWVWSRLNPSGVKPTPRSGFSVATGPNNRSLLFGGVHDEEEEETIEGDFFNDMYFYDIGKNRWFPGQLKGPKSEKKKRRRGRQAEAEGARDEVENQRPQGPVEIVKEVVTEDGTVMTIKQVISAPAAEKERSESEEEEEDGALGQQVEPCPRSNAMLAVKHGVLYVYGGMFEVGDRQFTLCDLYSIDLHKMEEWKVLVEMDPKAQEWLEESESDDEDDDMEGAEGGEEESSEEESEDDGGEEQHPAVEPEEKHTDYLSRTEQYWIRLARSNMGPDAKEKKVVKVAHAMAKTFYEDTV</sequence>
<dbReference type="PANTHER" id="PTHR46063:SF1">
    <property type="entry name" value="KELCH DOMAIN-CONTAINING PROTEIN 4"/>
    <property type="match status" value="1"/>
</dbReference>
<accession>A0A7K4SDB4</accession>
<feature type="non-terminal residue" evidence="2">
    <location>
        <position position="298"/>
    </location>
</feature>
<dbReference type="PANTHER" id="PTHR46063">
    <property type="entry name" value="KELCH DOMAIN-CONTAINING PROTEIN"/>
    <property type="match status" value="1"/>
</dbReference>